<evidence type="ECO:0008006" key="5">
    <source>
        <dbReference type="Google" id="ProtNLM"/>
    </source>
</evidence>
<accession>A0A1H3D4G9</accession>
<dbReference type="Proteomes" id="UP000249198">
    <property type="component" value="Unassembled WGS sequence"/>
</dbReference>
<dbReference type="AlphaFoldDB" id="A0A2W5CWF3"/>
<evidence type="ECO:0000313" key="4">
    <source>
        <dbReference type="Proteomes" id="UP000249198"/>
    </source>
</evidence>
<reference evidence="2" key="1">
    <citation type="submission" date="2016-10" db="EMBL/GenBank/DDBJ databases">
        <authorList>
            <person name="de Groot N.N."/>
        </authorList>
    </citation>
    <scope>NUCLEOTIDE SEQUENCE [LARGE SCALE GENOMIC DNA]</scope>
    <source>
        <strain evidence="2">NRRL B-59562</strain>
    </source>
</reference>
<evidence type="ECO:0000313" key="3">
    <source>
        <dbReference type="Proteomes" id="UP000243778"/>
    </source>
</evidence>
<dbReference type="EMBL" id="QFOH01000018">
    <property type="protein sequence ID" value="PZP22543.1"/>
    <property type="molecule type" value="Genomic_DNA"/>
</dbReference>
<accession>A0A2W5CWF3</accession>
<reference evidence="3" key="2">
    <citation type="submission" date="2016-10" db="EMBL/GenBank/DDBJ databases">
        <authorList>
            <person name="Varghese N."/>
            <person name="Submissions S."/>
        </authorList>
    </citation>
    <scope>NUCLEOTIDE SEQUENCE [LARGE SCALE GENOMIC DNA]</scope>
    <source>
        <strain evidence="3">NRRL B-59562</strain>
    </source>
</reference>
<dbReference type="Proteomes" id="UP000243778">
    <property type="component" value="Unassembled WGS sequence"/>
</dbReference>
<keyword evidence="3" id="KW-1185">Reference proteome</keyword>
<dbReference type="EMBL" id="FNNU01000005">
    <property type="protein sequence ID" value="SDX61277.1"/>
    <property type="molecule type" value="Genomic_DNA"/>
</dbReference>
<proteinExistence type="predicted"/>
<evidence type="ECO:0000313" key="2">
    <source>
        <dbReference type="EMBL" id="SDX61277.1"/>
    </source>
</evidence>
<dbReference type="RefSeq" id="WP_090230506.1">
    <property type="nucleotide sequence ID" value="NZ_FNNU01000005.1"/>
</dbReference>
<sequence>MNAPLRVNEALLIAGRAFQPFECVAWAPLEGSGELSLSVVDRTCTRVLGRSKISRTTYCDPQQLAEILQQARQELSQEGFRLSPWSMPE</sequence>
<reference evidence="1 4" key="3">
    <citation type="submission" date="2017-08" db="EMBL/GenBank/DDBJ databases">
        <title>Infants hospitalized years apart are colonized by the same room-sourced microbial strains.</title>
        <authorList>
            <person name="Brooks B."/>
            <person name="Olm M.R."/>
            <person name="Firek B.A."/>
            <person name="Baker R."/>
            <person name="Thomas B.C."/>
            <person name="Morowitz M.J."/>
            <person name="Banfield J.F."/>
        </authorList>
    </citation>
    <scope>NUCLEOTIDE SEQUENCE [LARGE SCALE GENOMIC DNA]</scope>
    <source>
        <strain evidence="1">S2_009_000_R2_77</strain>
    </source>
</reference>
<gene>
    <name evidence="1" type="ORF">DI599_14910</name>
    <name evidence="2" type="ORF">SAMN05216287_3284</name>
</gene>
<evidence type="ECO:0000313" key="1">
    <source>
        <dbReference type="EMBL" id="PZP22543.1"/>
    </source>
</evidence>
<dbReference type="STRING" id="1007099.SAMN05216287_3284"/>
<organism evidence="1 4">
    <name type="scientific">Pseudomonas kuykendallii</name>
    <dbReference type="NCBI Taxonomy" id="1007099"/>
    <lineage>
        <taxon>Bacteria</taxon>
        <taxon>Pseudomonadati</taxon>
        <taxon>Pseudomonadota</taxon>
        <taxon>Gammaproteobacteria</taxon>
        <taxon>Pseudomonadales</taxon>
        <taxon>Pseudomonadaceae</taxon>
        <taxon>Pseudomonas</taxon>
    </lineage>
</organism>
<protein>
    <recommendedName>
        <fullName evidence="5">DUF1652 domain-containing protein</fullName>
    </recommendedName>
</protein>
<dbReference type="OrthoDB" id="7007662at2"/>
<name>A0A2W5CWF3_9PSED</name>